<gene>
    <name evidence="1" type="ORF">GCM10010319_20880</name>
</gene>
<protein>
    <submittedName>
        <fullName evidence="1">Uncharacterized protein</fullName>
    </submittedName>
</protein>
<accession>A0ABN0WQY5</accession>
<proteinExistence type="predicted"/>
<organism evidence="1 2">
    <name type="scientific">Streptomyces blastmyceticus</name>
    <dbReference type="NCBI Taxonomy" id="68180"/>
    <lineage>
        <taxon>Bacteria</taxon>
        <taxon>Bacillati</taxon>
        <taxon>Actinomycetota</taxon>
        <taxon>Actinomycetes</taxon>
        <taxon>Kitasatosporales</taxon>
        <taxon>Streptomycetaceae</taxon>
        <taxon>Streptomyces</taxon>
    </lineage>
</organism>
<comment type="caution">
    <text evidence="1">The sequence shown here is derived from an EMBL/GenBank/DDBJ whole genome shotgun (WGS) entry which is preliminary data.</text>
</comment>
<name>A0ABN0WQY5_9ACTN</name>
<keyword evidence="2" id="KW-1185">Reference proteome</keyword>
<reference evidence="1 2" key="1">
    <citation type="journal article" date="2019" name="Int. J. Syst. Evol. Microbiol.">
        <title>The Global Catalogue of Microorganisms (GCM) 10K type strain sequencing project: providing services to taxonomists for standard genome sequencing and annotation.</title>
        <authorList>
            <consortium name="The Broad Institute Genomics Platform"/>
            <consortium name="The Broad Institute Genome Sequencing Center for Infectious Disease"/>
            <person name="Wu L."/>
            <person name="Ma J."/>
        </authorList>
    </citation>
    <scope>NUCLEOTIDE SEQUENCE [LARGE SCALE GENOMIC DNA]</scope>
    <source>
        <strain evidence="1 2">JCM 4565</strain>
    </source>
</reference>
<evidence type="ECO:0000313" key="1">
    <source>
        <dbReference type="EMBL" id="GAA0344539.1"/>
    </source>
</evidence>
<evidence type="ECO:0000313" key="2">
    <source>
        <dbReference type="Proteomes" id="UP001500063"/>
    </source>
</evidence>
<dbReference type="RefSeq" id="WP_344117478.1">
    <property type="nucleotide sequence ID" value="NZ_BAAABW010000013.1"/>
</dbReference>
<dbReference type="Proteomes" id="UP001500063">
    <property type="component" value="Unassembled WGS sequence"/>
</dbReference>
<dbReference type="EMBL" id="BAAABW010000013">
    <property type="protein sequence ID" value="GAA0344539.1"/>
    <property type="molecule type" value="Genomic_DNA"/>
</dbReference>
<sequence>MPPPRAAAGRWMNAPYKAGRSFTDSAAGVRIDVLRSGAYGDTVRVTKS</sequence>